<gene>
    <name evidence="6" type="primary">pstS</name>
    <name evidence="6" type="ORF">GSU10_11460</name>
</gene>
<proteinExistence type="inferred from homology"/>
<keyword evidence="3" id="KW-0592">Phosphate transport</keyword>
<dbReference type="GO" id="GO:0035435">
    <property type="term" value="P:phosphate ion transmembrane transport"/>
    <property type="evidence" value="ECO:0007669"/>
    <property type="project" value="InterPro"/>
</dbReference>
<evidence type="ECO:0000259" key="5">
    <source>
        <dbReference type="Pfam" id="PF12849"/>
    </source>
</evidence>
<dbReference type="GO" id="GO:0043190">
    <property type="term" value="C:ATP-binding cassette (ABC) transporter complex"/>
    <property type="evidence" value="ECO:0007669"/>
    <property type="project" value="InterPro"/>
</dbReference>
<dbReference type="InterPro" id="IPR024370">
    <property type="entry name" value="PBP_domain"/>
</dbReference>
<comment type="similarity">
    <text evidence="1">Belongs to the PstS family.</text>
</comment>
<evidence type="ECO:0000313" key="7">
    <source>
        <dbReference type="Proteomes" id="UP000465031"/>
    </source>
</evidence>
<accession>A0AAE6RJW2</accession>
<feature type="domain" description="PBP" evidence="5">
    <location>
        <begin position="121"/>
        <end position="419"/>
    </location>
</feature>
<dbReference type="InterPro" id="IPR005673">
    <property type="entry name" value="ABC_phos-bd_PstS"/>
</dbReference>
<dbReference type="EMBL" id="CP047186">
    <property type="protein sequence ID" value="QHC56187.1"/>
    <property type="molecule type" value="Genomic_DNA"/>
</dbReference>
<dbReference type="InterPro" id="IPR050962">
    <property type="entry name" value="Phosphate-bind_PstS"/>
</dbReference>
<keyword evidence="2" id="KW-0813">Transport</keyword>
<dbReference type="KEGG" id="rte:GSU10_11460"/>
<evidence type="ECO:0000256" key="2">
    <source>
        <dbReference type="ARBA" id="ARBA00022448"/>
    </source>
</evidence>
<name>A0AAE6RJW2_9MICO</name>
<protein>
    <submittedName>
        <fullName evidence="6">Phosphate ABC transporter substrate-binding protein PstS</fullName>
    </submittedName>
</protein>
<evidence type="ECO:0000256" key="3">
    <source>
        <dbReference type="ARBA" id="ARBA00022592"/>
    </source>
</evidence>
<dbReference type="Pfam" id="PF12849">
    <property type="entry name" value="PBP_like_2"/>
    <property type="match status" value="1"/>
</dbReference>
<sequence length="450" mass="46239">MRRRRCPPAGSPWCISRPSIPDPASSRSRPTRRSPRRRSPGAGAAPFTARSPSGRCQDTTSPYCRWRAAPGPFCFPCFPTRKGLLVRFSRLGQAAVVAAVAAITLTSCAANEAPAAGGSDSATTSTLSGTITGIGSSAQGTAQTTWAAAFQTANPDVTVNYDPQGSGAGRTNFINGAADFAGSDSALKEEELSGTFAACAPDTKGIDLPVYISPIAVIFNVEGVDELKLDAPTIAGIFKGTITTWNAPEIAALNPDATLPSANITSVHRSDDSGTTQNFTDYLAATASDVWDAPAAQTFPYQSGDGAKGTSGVVDAVKNGTNTIGYADESGAKGMDMAQLKVGDAFSTISADGAAAVVAASPVAEGREDNDLAIEIERTGTEADAWPLVLVSYLIVCQEYADTEKGEVVKQFASYVASEDGQEAAAAQAGSAPLSSELASTVATAIESIK</sequence>
<evidence type="ECO:0000256" key="4">
    <source>
        <dbReference type="SAM" id="MobiDB-lite"/>
    </source>
</evidence>
<dbReference type="PANTHER" id="PTHR42996:SF1">
    <property type="entry name" value="PHOSPHATE-BINDING PROTEIN PSTS"/>
    <property type="match status" value="1"/>
</dbReference>
<dbReference type="GO" id="GO:0042301">
    <property type="term" value="F:phosphate ion binding"/>
    <property type="evidence" value="ECO:0007669"/>
    <property type="project" value="InterPro"/>
</dbReference>
<dbReference type="Gene3D" id="3.40.190.10">
    <property type="entry name" value="Periplasmic binding protein-like II"/>
    <property type="match status" value="2"/>
</dbReference>
<dbReference type="PANTHER" id="PTHR42996">
    <property type="entry name" value="PHOSPHATE-BINDING PROTEIN PSTS"/>
    <property type="match status" value="1"/>
</dbReference>
<dbReference type="NCBIfam" id="TIGR00975">
    <property type="entry name" value="3a0107s03"/>
    <property type="match status" value="1"/>
</dbReference>
<dbReference type="Proteomes" id="UP000465031">
    <property type="component" value="Chromosome"/>
</dbReference>
<evidence type="ECO:0000256" key="1">
    <source>
        <dbReference type="ARBA" id="ARBA00008725"/>
    </source>
</evidence>
<organism evidence="6 7">
    <name type="scientific">Rathayibacter tanaceti</name>
    <dbReference type="NCBI Taxonomy" id="1671680"/>
    <lineage>
        <taxon>Bacteria</taxon>
        <taxon>Bacillati</taxon>
        <taxon>Actinomycetota</taxon>
        <taxon>Actinomycetes</taxon>
        <taxon>Micrococcales</taxon>
        <taxon>Microbacteriaceae</taxon>
        <taxon>Rathayibacter</taxon>
    </lineage>
</organism>
<feature type="region of interest" description="Disordered" evidence="4">
    <location>
        <begin position="1"/>
        <end position="56"/>
    </location>
</feature>
<evidence type="ECO:0000313" key="6">
    <source>
        <dbReference type="EMBL" id="QHC56187.1"/>
    </source>
</evidence>
<reference evidence="7" key="1">
    <citation type="submission" date="2019-12" db="EMBL/GenBank/DDBJ databases">
        <title>Complete and draft genome sequences of new strains and members of some known species of the genus Rathayibacter isolated from plants.</title>
        <authorList>
            <person name="Tarlachkov S.V."/>
            <person name="Starodumova I.P."/>
            <person name="Dorofeeva L.V."/>
            <person name="Prisyazhnaya N.V."/>
            <person name="Leyn S."/>
            <person name="Zlamal J."/>
            <person name="Elan M."/>
            <person name="Osterman A.L."/>
            <person name="Nadler S."/>
            <person name="Subbotin S.A."/>
            <person name="Evtushenko L.I."/>
        </authorList>
    </citation>
    <scope>NUCLEOTIDE SEQUENCE [LARGE SCALE GENOMIC DNA]</scope>
    <source>
        <strain evidence="7">VKM Ac-2761</strain>
    </source>
</reference>
<dbReference type="AlphaFoldDB" id="A0AAE6RJW2"/>
<dbReference type="SUPFAM" id="SSF53850">
    <property type="entry name" value="Periplasmic binding protein-like II"/>
    <property type="match status" value="1"/>
</dbReference>
<feature type="compositionally biased region" description="Basic residues" evidence="4">
    <location>
        <begin position="29"/>
        <end position="39"/>
    </location>
</feature>
<dbReference type="CDD" id="cd13565">
    <property type="entry name" value="PBP2_PstS"/>
    <property type="match status" value="1"/>
</dbReference>